<organism evidence="2 3">
    <name type="scientific">Pseudooceanicola marinus</name>
    <dbReference type="NCBI Taxonomy" id="396013"/>
    <lineage>
        <taxon>Bacteria</taxon>
        <taxon>Pseudomonadati</taxon>
        <taxon>Pseudomonadota</taxon>
        <taxon>Alphaproteobacteria</taxon>
        <taxon>Rhodobacterales</taxon>
        <taxon>Paracoccaceae</taxon>
        <taxon>Pseudooceanicola</taxon>
    </lineage>
</organism>
<dbReference type="AlphaFoldDB" id="A0A1X6YXE7"/>
<dbReference type="Proteomes" id="UP000193963">
    <property type="component" value="Unassembled WGS sequence"/>
</dbReference>
<gene>
    <name evidence="2" type="ORF">PSM7751_01406</name>
</gene>
<sequence>MTLKTHVDLAPKDGGEGWKLAFTTNGMCAYEEETKKPFTSVSEALSDASHGRLSVRALRTILWAGLQEHHEGTTMRDAGKVLDASGMTAAGKAIGDAIRLAFPEEKPAAGNGDKAGKPAGGAPKETTGKS</sequence>
<dbReference type="OrthoDB" id="7473872at2"/>
<evidence type="ECO:0000256" key="1">
    <source>
        <dbReference type="SAM" id="MobiDB-lite"/>
    </source>
</evidence>
<feature type="region of interest" description="Disordered" evidence="1">
    <location>
        <begin position="104"/>
        <end position="130"/>
    </location>
</feature>
<reference evidence="2 3" key="1">
    <citation type="submission" date="2017-03" db="EMBL/GenBank/DDBJ databases">
        <authorList>
            <person name="Afonso C.L."/>
            <person name="Miller P.J."/>
            <person name="Scott M.A."/>
            <person name="Spackman E."/>
            <person name="Goraichik I."/>
            <person name="Dimitrov K.M."/>
            <person name="Suarez D.L."/>
            <person name="Swayne D.E."/>
        </authorList>
    </citation>
    <scope>NUCLEOTIDE SEQUENCE [LARGE SCALE GENOMIC DNA]</scope>
    <source>
        <strain evidence="2 3">CECT 7751</strain>
    </source>
</reference>
<proteinExistence type="predicted"/>
<evidence type="ECO:0008006" key="4">
    <source>
        <dbReference type="Google" id="ProtNLM"/>
    </source>
</evidence>
<keyword evidence="3" id="KW-1185">Reference proteome</keyword>
<dbReference type="EMBL" id="FWFN01000003">
    <property type="protein sequence ID" value="SLN34135.1"/>
    <property type="molecule type" value="Genomic_DNA"/>
</dbReference>
<evidence type="ECO:0000313" key="2">
    <source>
        <dbReference type="EMBL" id="SLN34135.1"/>
    </source>
</evidence>
<dbReference type="RefSeq" id="WP_085887308.1">
    <property type="nucleotide sequence ID" value="NZ_FWFN01000003.1"/>
</dbReference>
<evidence type="ECO:0000313" key="3">
    <source>
        <dbReference type="Proteomes" id="UP000193963"/>
    </source>
</evidence>
<protein>
    <recommendedName>
        <fullName evidence="4">Phage tail tube protein, GTA-gp10</fullName>
    </recommendedName>
</protein>
<name>A0A1X6YXE7_9RHOB</name>
<accession>A0A1X6YXE7</accession>